<evidence type="ECO:0000256" key="5">
    <source>
        <dbReference type="SAM" id="SignalP"/>
    </source>
</evidence>
<dbReference type="SMART" id="SM00209">
    <property type="entry name" value="TSP1"/>
    <property type="match status" value="2"/>
</dbReference>
<evidence type="ECO:0000256" key="2">
    <source>
        <dbReference type="ARBA" id="ARBA00023157"/>
    </source>
</evidence>
<keyword evidence="4" id="KW-0812">Transmembrane</keyword>
<feature type="region of interest" description="Disordered" evidence="3">
    <location>
        <begin position="706"/>
        <end position="758"/>
    </location>
</feature>
<dbReference type="InterPro" id="IPR000884">
    <property type="entry name" value="TSP1_rpt"/>
</dbReference>
<dbReference type="PROSITE" id="PS50092">
    <property type="entry name" value="TSP1"/>
    <property type="match status" value="2"/>
</dbReference>
<name>A0A504YSP3_FASGI</name>
<evidence type="ECO:0000259" key="6">
    <source>
        <dbReference type="PROSITE" id="PS50835"/>
    </source>
</evidence>
<dbReference type="SUPFAM" id="SSF82895">
    <property type="entry name" value="TSP-1 type 1 repeat"/>
    <property type="match status" value="1"/>
</dbReference>
<feature type="signal peptide" evidence="5">
    <location>
        <begin position="1"/>
        <end position="23"/>
    </location>
</feature>
<keyword evidence="2" id="KW-1015">Disulfide bond</keyword>
<evidence type="ECO:0000313" key="7">
    <source>
        <dbReference type="EMBL" id="TPP63655.1"/>
    </source>
</evidence>
<comment type="caution">
    <text evidence="7">The sequence shown here is derived from an EMBL/GenBank/DDBJ whole genome shotgun (WGS) entry which is preliminary data.</text>
</comment>
<dbReference type="PRINTS" id="PR01705">
    <property type="entry name" value="TSP1REPEAT"/>
</dbReference>
<proteinExistence type="predicted"/>
<dbReference type="Proteomes" id="UP000316759">
    <property type="component" value="Unassembled WGS sequence"/>
</dbReference>
<evidence type="ECO:0000256" key="1">
    <source>
        <dbReference type="ARBA" id="ARBA00022737"/>
    </source>
</evidence>
<gene>
    <name evidence="7" type="ORF">FGIG_04208</name>
</gene>
<organism evidence="7 8">
    <name type="scientific">Fasciola gigantica</name>
    <name type="common">Giant liver fluke</name>
    <dbReference type="NCBI Taxonomy" id="46835"/>
    <lineage>
        <taxon>Eukaryota</taxon>
        <taxon>Metazoa</taxon>
        <taxon>Spiralia</taxon>
        <taxon>Lophotrochozoa</taxon>
        <taxon>Platyhelminthes</taxon>
        <taxon>Trematoda</taxon>
        <taxon>Digenea</taxon>
        <taxon>Plagiorchiida</taxon>
        <taxon>Echinostomata</taxon>
        <taxon>Echinostomatoidea</taxon>
        <taxon>Fasciolidae</taxon>
        <taxon>Fasciola</taxon>
    </lineage>
</organism>
<dbReference type="AlphaFoldDB" id="A0A504YSP3"/>
<dbReference type="InterPro" id="IPR013783">
    <property type="entry name" value="Ig-like_fold"/>
</dbReference>
<dbReference type="InterPro" id="IPR036383">
    <property type="entry name" value="TSP1_rpt_sf"/>
</dbReference>
<dbReference type="PANTHER" id="PTHR22906">
    <property type="entry name" value="PROPERDIN"/>
    <property type="match status" value="1"/>
</dbReference>
<dbReference type="OrthoDB" id="446173at2759"/>
<feature type="transmembrane region" description="Helical" evidence="4">
    <location>
        <begin position="462"/>
        <end position="482"/>
    </location>
</feature>
<feature type="domain" description="Ig-like" evidence="6">
    <location>
        <begin position="165"/>
        <end position="323"/>
    </location>
</feature>
<protein>
    <submittedName>
        <fullName evidence="7">Thrombospondin-2</fullName>
    </submittedName>
</protein>
<evidence type="ECO:0000256" key="4">
    <source>
        <dbReference type="SAM" id="Phobius"/>
    </source>
</evidence>
<keyword evidence="8" id="KW-1185">Reference proteome</keyword>
<accession>A0A504YSP3</accession>
<dbReference type="STRING" id="46835.A0A504YSP3"/>
<dbReference type="EMBL" id="SUNJ01005399">
    <property type="protein sequence ID" value="TPP63655.1"/>
    <property type="molecule type" value="Genomic_DNA"/>
</dbReference>
<feature type="compositionally biased region" description="Polar residues" evidence="3">
    <location>
        <begin position="723"/>
        <end position="741"/>
    </location>
</feature>
<dbReference type="Gene3D" id="2.60.40.10">
    <property type="entry name" value="Immunoglobulins"/>
    <property type="match status" value="1"/>
</dbReference>
<keyword evidence="4" id="KW-0472">Membrane</keyword>
<feature type="compositionally biased region" description="Pro residues" evidence="3">
    <location>
        <begin position="562"/>
        <end position="576"/>
    </location>
</feature>
<evidence type="ECO:0000256" key="3">
    <source>
        <dbReference type="SAM" id="MobiDB-lite"/>
    </source>
</evidence>
<dbReference type="InterPro" id="IPR007110">
    <property type="entry name" value="Ig-like_dom"/>
</dbReference>
<dbReference type="Gene3D" id="2.20.100.10">
    <property type="entry name" value="Thrombospondin type-1 (TSP1) repeat"/>
    <property type="match status" value="2"/>
</dbReference>
<dbReference type="PROSITE" id="PS50835">
    <property type="entry name" value="IG_LIKE"/>
    <property type="match status" value="1"/>
</dbReference>
<keyword evidence="1" id="KW-0677">Repeat</keyword>
<reference evidence="7 8" key="1">
    <citation type="submission" date="2019-04" db="EMBL/GenBank/DDBJ databases">
        <title>Annotation for the trematode Fasciola gigantica.</title>
        <authorList>
            <person name="Choi Y.-J."/>
        </authorList>
    </citation>
    <scope>NUCLEOTIDE SEQUENCE [LARGE SCALE GENOMIC DNA]</scope>
    <source>
        <strain evidence="7">Uganda_cow_1</strain>
    </source>
</reference>
<sequence>MFNASWLYTGLFIIGWFSQVCWSAGNPVYQWGPWSSLPITCSVTCGRGMRCRTRKCLDGYGKVQATTERCSNPEDYQSKAEICSTCVVRSRCPQLPGWSSWSSWSRCMPRDTGEPERSPNGCLIGVRVRSRKCNNPPPEPPPFRIACTGSSKQTSECSYSCDSRPEVAPDNLAKQVQIQVENDHKTGLREYKTVLRKRVGEKVTMDCATPAYKLAKRLAIAGIINAAKRAFASRRVKVTWFRNGQKIHTDQPESKMPKLSFKRPRKSSTKIHELLDEEIRWMALLKPSTSYIEGEILVFPSIVEGDQGFYTCELSVGEYSWVTIFYSLIVVGVRYLAQATDPFYLHSNLGFSNSLSLAPVWLEAVQIVWVRNGLFQSRGLAARLSRRIQKIEHLNYTHSGTWLCFLIVPSPGPPSRVSTPFIRVSGSFLINEFHLSVRPSGTSLWQLAEYPVSIRILRNVSVTLSIICLVLVLFLLLTIWAARRWIHRSLSAEQTRAIVQELVDNQCRLMLTARRRAAINRDRLLPLILQEHQRLERTNRHLNERLMHMTETKVFEKDMVTPPSPLAPPAAPPAQPAPAADSLAPDTSAPSATRPSILNRRSMADRILTDLNEKFRKSIDRLSLNNKLPTLKVRGSSERFNPVKRLSAALFKTRTTEETPRVEPGDANTTLNKGAATKSEDNPMSPVENTQTVERGSAPVAAAEIPIKHHSTSVTTKLKRPRLSSTSANRDSVTKPVTDSPQMEIRKLSGLRPRRGMP</sequence>
<keyword evidence="5" id="KW-0732">Signal</keyword>
<feature type="region of interest" description="Disordered" evidence="3">
    <location>
        <begin position="654"/>
        <end position="693"/>
    </location>
</feature>
<feature type="compositionally biased region" description="Basic and acidic residues" evidence="3">
    <location>
        <begin position="654"/>
        <end position="664"/>
    </location>
</feature>
<dbReference type="InterPro" id="IPR052065">
    <property type="entry name" value="Compl_asym_regulator"/>
</dbReference>
<feature type="region of interest" description="Disordered" evidence="3">
    <location>
        <begin position="559"/>
        <end position="600"/>
    </location>
</feature>
<evidence type="ECO:0000313" key="8">
    <source>
        <dbReference type="Proteomes" id="UP000316759"/>
    </source>
</evidence>
<feature type="chain" id="PRO_5021480089" evidence="5">
    <location>
        <begin position="24"/>
        <end position="758"/>
    </location>
</feature>
<feature type="compositionally biased region" description="Low complexity" evidence="3">
    <location>
        <begin position="577"/>
        <end position="592"/>
    </location>
</feature>
<keyword evidence="4" id="KW-1133">Transmembrane helix</keyword>